<feature type="domain" description="GIY-YIG" evidence="1">
    <location>
        <begin position="1"/>
        <end position="77"/>
    </location>
</feature>
<reference evidence="2 3" key="1">
    <citation type="submission" date="2018-06" db="EMBL/GenBank/DDBJ databases">
        <authorList>
            <consortium name="Pathogen Informatics"/>
            <person name="Doyle S."/>
        </authorList>
    </citation>
    <scope>NUCLEOTIDE SEQUENCE [LARGE SCALE GENOMIC DNA]</scope>
    <source>
        <strain evidence="2 3">NCTC13532</strain>
    </source>
</reference>
<dbReference type="PROSITE" id="PS50164">
    <property type="entry name" value="GIY_YIG"/>
    <property type="match status" value="1"/>
</dbReference>
<organism evidence="2 3">
    <name type="scientific">Chryseobacterium indoltheticum</name>
    <dbReference type="NCBI Taxonomy" id="254"/>
    <lineage>
        <taxon>Bacteria</taxon>
        <taxon>Pseudomonadati</taxon>
        <taxon>Bacteroidota</taxon>
        <taxon>Flavobacteriia</taxon>
        <taxon>Flavobacteriales</taxon>
        <taxon>Weeksellaceae</taxon>
        <taxon>Chryseobacterium group</taxon>
        <taxon>Chryseobacterium</taxon>
    </lineage>
</organism>
<dbReference type="EMBL" id="UFVR01000004">
    <property type="protein sequence ID" value="SUX45742.1"/>
    <property type="molecule type" value="Genomic_DNA"/>
</dbReference>
<evidence type="ECO:0000313" key="3">
    <source>
        <dbReference type="Proteomes" id="UP000254282"/>
    </source>
</evidence>
<dbReference type="Proteomes" id="UP000254282">
    <property type="component" value="Unassembled WGS sequence"/>
</dbReference>
<evidence type="ECO:0000313" key="2">
    <source>
        <dbReference type="EMBL" id="SUX45742.1"/>
    </source>
</evidence>
<evidence type="ECO:0000259" key="1">
    <source>
        <dbReference type="PROSITE" id="PS50164"/>
    </source>
</evidence>
<proteinExistence type="predicted"/>
<name>A0A381FHX8_9FLAO</name>
<dbReference type="Gene3D" id="3.40.1440.10">
    <property type="entry name" value="GIY-YIG endonuclease"/>
    <property type="match status" value="1"/>
</dbReference>
<accession>A0A381FHX8</accession>
<dbReference type="InterPro" id="IPR035901">
    <property type="entry name" value="GIY-YIG_endonuc_sf"/>
</dbReference>
<sequence length="84" mass="10126">MCFCCILYSKSLDKYYIGSSCENLQERLRKHLSNHKGYTSKTKDWIIVYFEKFSDKSTAYKRELEIKSWKSKIKMIELIKRSAR</sequence>
<protein>
    <submittedName>
        <fullName evidence="2">GIY-YIG nuclease superfamily protein</fullName>
    </submittedName>
</protein>
<dbReference type="SUPFAM" id="SSF82771">
    <property type="entry name" value="GIY-YIG endonuclease"/>
    <property type="match status" value="1"/>
</dbReference>
<gene>
    <name evidence="2" type="ORF">NCTC13532_01395</name>
</gene>
<dbReference type="AlphaFoldDB" id="A0A381FHX8"/>
<dbReference type="CDD" id="cd10449">
    <property type="entry name" value="GIY-YIG_SLX1_like"/>
    <property type="match status" value="1"/>
</dbReference>
<dbReference type="Pfam" id="PF01541">
    <property type="entry name" value="GIY-YIG"/>
    <property type="match status" value="1"/>
</dbReference>
<dbReference type="RefSeq" id="WP_115619773.1">
    <property type="nucleotide sequence ID" value="NZ_UFVR01000004.1"/>
</dbReference>
<dbReference type="InterPro" id="IPR000305">
    <property type="entry name" value="GIY-YIG_endonuc"/>
</dbReference>